<gene>
    <name evidence="5" type="primary">Gtlf3b</name>
    <name evidence="5" type="ORF">CM83_70636</name>
</gene>
<reference evidence="5" key="2">
    <citation type="submission" date="2014-07" db="EMBL/GenBank/DDBJ databases">
        <authorList>
            <person name="Hull J."/>
        </authorList>
    </citation>
    <scope>NUCLEOTIDE SEQUENCE</scope>
</reference>
<dbReference type="InterPro" id="IPR031165">
    <property type="entry name" value="GNAT_YJDJ"/>
</dbReference>
<accession>A0A0A9XYU2</accession>
<dbReference type="AlphaFoldDB" id="A0A0A9XYU2"/>
<dbReference type="CDD" id="cd04301">
    <property type="entry name" value="NAT_SF"/>
    <property type="match status" value="1"/>
</dbReference>
<proteinExistence type="inferred from homology"/>
<reference evidence="5" key="1">
    <citation type="journal article" date="2014" name="PLoS ONE">
        <title>Transcriptome-Based Identification of ABC Transporters in the Western Tarnished Plant Bug Lygus hesperus.</title>
        <authorList>
            <person name="Hull J.J."/>
            <person name="Chaney K."/>
            <person name="Geib S.M."/>
            <person name="Fabrick J.A."/>
            <person name="Brent C.S."/>
            <person name="Walsh D."/>
            <person name="Lavine L.C."/>
        </authorList>
    </citation>
    <scope>NUCLEOTIDE SEQUENCE</scope>
</reference>
<dbReference type="EMBL" id="GBHO01019063">
    <property type="protein sequence ID" value="JAG24541.1"/>
    <property type="molecule type" value="Transcribed_RNA"/>
</dbReference>
<dbReference type="PANTHER" id="PTHR31435:SF9">
    <property type="entry name" value="PROTEIN NATD1"/>
    <property type="match status" value="1"/>
</dbReference>
<name>A0A0A9XYU2_LYGHE</name>
<dbReference type="PROSITE" id="PS51729">
    <property type="entry name" value="GNAT_YJDJ"/>
    <property type="match status" value="1"/>
</dbReference>
<organism evidence="5">
    <name type="scientific">Lygus hesperus</name>
    <name type="common">Western plant bug</name>
    <dbReference type="NCBI Taxonomy" id="30085"/>
    <lineage>
        <taxon>Eukaryota</taxon>
        <taxon>Metazoa</taxon>
        <taxon>Ecdysozoa</taxon>
        <taxon>Arthropoda</taxon>
        <taxon>Hexapoda</taxon>
        <taxon>Insecta</taxon>
        <taxon>Pterygota</taxon>
        <taxon>Neoptera</taxon>
        <taxon>Paraneoptera</taxon>
        <taxon>Hemiptera</taxon>
        <taxon>Heteroptera</taxon>
        <taxon>Panheteroptera</taxon>
        <taxon>Cimicomorpha</taxon>
        <taxon>Miridae</taxon>
        <taxon>Mirini</taxon>
        <taxon>Lygus</taxon>
    </lineage>
</organism>
<dbReference type="InterPro" id="IPR016181">
    <property type="entry name" value="Acyl_CoA_acyltransferase"/>
</dbReference>
<evidence type="ECO:0000256" key="2">
    <source>
        <dbReference type="ARBA" id="ARBA00020243"/>
    </source>
</evidence>
<protein>
    <recommendedName>
        <fullName evidence="2">Protein NATD1</fullName>
    </recommendedName>
    <alternativeName>
        <fullName evidence="3">N-acetyltransferase domain-containing protein 1</fullName>
    </alternativeName>
</protein>
<evidence type="ECO:0000256" key="1">
    <source>
        <dbReference type="ARBA" id="ARBA00006233"/>
    </source>
</evidence>
<dbReference type="InterPro" id="IPR045057">
    <property type="entry name" value="Gcn5-rel_NAT"/>
</dbReference>
<dbReference type="Gene3D" id="3.40.630.30">
    <property type="match status" value="1"/>
</dbReference>
<evidence type="ECO:0000256" key="3">
    <source>
        <dbReference type="ARBA" id="ARBA00031876"/>
    </source>
</evidence>
<comment type="similarity">
    <text evidence="1">Belongs to the NATD1 family.</text>
</comment>
<evidence type="ECO:0000313" key="5">
    <source>
        <dbReference type="EMBL" id="JAG24541.1"/>
    </source>
</evidence>
<evidence type="ECO:0000259" key="4">
    <source>
        <dbReference type="PROSITE" id="PS51729"/>
    </source>
</evidence>
<dbReference type="Pfam" id="PF14542">
    <property type="entry name" value="Acetyltransf_CG"/>
    <property type="match status" value="1"/>
</dbReference>
<feature type="domain" description="N-acetyltransferase" evidence="4">
    <location>
        <begin position="31"/>
        <end position="118"/>
    </location>
</feature>
<dbReference type="SUPFAM" id="SSF55729">
    <property type="entry name" value="Acyl-CoA N-acyltransferases (Nat)"/>
    <property type="match status" value="1"/>
</dbReference>
<sequence>MNCGKLFSSLSSVLRSVCQPISFSRVLELIEHDVQNRRFNMTLPSDTAYVEYFEANGFINLHHIFVPQRYRTIGIGQDLAREVLEYCVENNIKVILSCPYLVTFYKQHPYPQFKKIVKGVVNVKRK</sequence>
<dbReference type="PANTHER" id="PTHR31435">
    <property type="entry name" value="PROTEIN NATD1"/>
    <property type="match status" value="1"/>
</dbReference>